<evidence type="ECO:0000313" key="7">
    <source>
        <dbReference type="Proteomes" id="UP000219439"/>
    </source>
</evidence>
<dbReference type="SUPFAM" id="SSF52833">
    <property type="entry name" value="Thioredoxin-like"/>
    <property type="match status" value="1"/>
</dbReference>
<feature type="domain" description="Thioredoxin" evidence="5">
    <location>
        <begin position="1"/>
        <end position="181"/>
    </location>
</feature>
<dbReference type="PROSITE" id="PS51352">
    <property type="entry name" value="THIOREDOXIN_2"/>
    <property type="match status" value="1"/>
</dbReference>
<dbReference type="RefSeq" id="WP_170955936.1">
    <property type="nucleotide sequence ID" value="NZ_OBEL01000001.1"/>
</dbReference>
<name>A0A285NH40_9HYPH</name>
<dbReference type="Pfam" id="PF02630">
    <property type="entry name" value="SCO1-SenC"/>
    <property type="match status" value="1"/>
</dbReference>
<keyword evidence="7" id="KW-1185">Reference proteome</keyword>
<organism evidence="6 7">
    <name type="scientific">Cohaesibacter gelatinilyticus</name>
    <dbReference type="NCBI Taxonomy" id="372072"/>
    <lineage>
        <taxon>Bacteria</taxon>
        <taxon>Pseudomonadati</taxon>
        <taxon>Pseudomonadota</taxon>
        <taxon>Alphaproteobacteria</taxon>
        <taxon>Hyphomicrobiales</taxon>
        <taxon>Cohaesibacteraceae</taxon>
    </lineage>
</organism>
<dbReference type="FunFam" id="3.40.30.10:FF:000013">
    <property type="entry name" value="Blast:Protein SCO1 homolog, mitochondrial"/>
    <property type="match status" value="1"/>
</dbReference>
<evidence type="ECO:0000256" key="4">
    <source>
        <dbReference type="PIRSR" id="PIRSR603782-2"/>
    </source>
</evidence>
<dbReference type="Proteomes" id="UP000219439">
    <property type="component" value="Unassembled WGS sequence"/>
</dbReference>
<evidence type="ECO:0000256" key="1">
    <source>
        <dbReference type="ARBA" id="ARBA00010996"/>
    </source>
</evidence>
<dbReference type="InterPro" id="IPR036249">
    <property type="entry name" value="Thioredoxin-like_sf"/>
</dbReference>
<gene>
    <name evidence="6" type="ORF">SAMN06265368_0712</name>
</gene>
<evidence type="ECO:0000256" key="3">
    <source>
        <dbReference type="PIRSR" id="PIRSR603782-1"/>
    </source>
</evidence>
<accession>A0A285NH40</accession>
<evidence type="ECO:0000259" key="5">
    <source>
        <dbReference type="PROSITE" id="PS51352"/>
    </source>
</evidence>
<dbReference type="EMBL" id="OBEL01000001">
    <property type="protein sequence ID" value="SNZ07196.1"/>
    <property type="molecule type" value="Genomic_DNA"/>
</dbReference>
<dbReference type="CDD" id="cd02968">
    <property type="entry name" value="SCO"/>
    <property type="match status" value="1"/>
</dbReference>
<feature type="binding site" evidence="3">
    <location>
        <position position="61"/>
    </location>
    <ligand>
        <name>Cu cation</name>
        <dbReference type="ChEBI" id="CHEBI:23378"/>
    </ligand>
</feature>
<reference evidence="6 7" key="1">
    <citation type="submission" date="2017-09" db="EMBL/GenBank/DDBJ databases">
        <authorList>
            <person name="Ehlers B."/>
            <person name="Leendertz F.H."/>
        </authorList>
    </citation>
    <scope>NUCLEOTIDE SEQUENCE [LARGE SCALE GENOMIC DNA]</scope>
    <source>
        <strain evidence="6 7">DSM 18289</strain>
    </source>
</reference>
<evidence type="ECO:0000313" key="6">
    <source>
        <dbReference type="EMBL" id="SNZ07196.1"/>
    </source>
</evidence>
<dbReference type="AlphaFoldDB" id="A0A285NH40"/>
<proteinExistence type="inferred from homology"/>
<dbReference type="GO" id="GO:0046872">
    <property type="term" value="F:metal ion binding"/>
    <property type="evidence" value="ECO:0007669"/>
    <property type="project" value="UniProtKB-KW"/>
</dbReference>
<dbReference type="PANTHER" id="PTHR12151">
    <property type="entry name" value="ELECTRON TRANSPORT PROTIN SCO1/SENC FAMILY MEMBER"/>
    <property type="match status" value="1"/>
</dbReference>
<comment type="similarity">
    <text evidence="1">Belongs to the SCO1/2 family.</text>
</comment>
<dbReference type="InterPro" id="IPR003782">
    <property type="entry name" value="SCO1/SenC"/>
</dbReference>
<feature type="binding site" evidence="3">
    <location>
        <position position="57"/>
    </location>
    <ligand>
        <name>Cu cation</name>
        <dbReference type="ChEBI" id="CHEBI:23378"/>
    </ligand>
</feature>
<evidence type="ECO:0000256" key="2">
    <source>
        <dbReference type="ARBA" id="ARBA00023008"/>
    </source>
</evidence>
<dbReference type="Gene3D" id="3.40.30.10">
    <property type="entry name" value="Glutaredoxin"/>
    <property type="match status" value="1"/>
</dbReference>
<dbReference type="PANTHER" id="PTHR12151:SF25">
    <property type="entry name" value="LINALOOL DEHYDRATASE_ISOMERASE DOMAIN-CONTAINING PROTEIN"/>
    <property type="match status" value="1"/>
</dbReference>
<protein>
    <submittedName>
        <fullName evidence="6">Protein SCO1/2</fullName>
    </submittedName>
</protein>
<feature type="binding site" evidence="3">
    <location>
        <position position="147"/>
    </location>
    <ligand>
        <name>Cu cation</name>
        <dbReference type="ChEBI" id="CHEBI:23378"/>
    </ligand>
</feature>
<feature type="disulfide bond" description="Redox-active" evidence="4">
    <location>
        <begin position="57"/>
        <end position="61"/>
    </location>
</feature>
<keyword evidence="4" id="KW-1015">Disulfide bond</keyword>
<keyword evidence="3" id="KW-0479">Metal-binding</keyword>
<dbReference type="InterPro" id="IPR013766">
    <property type="entry name" value="Thioredoxin_domain"/>
</dbReference>
<sequence>MLMPLIAAAFAILMMGQEDDGPTIGGPFELVMADGSPITEQALDGRFTFIYFGYTSCPDVCPTSLATLSTALDAMPKDKQQKTQTFFVSVDPDRDQGEDLEDYAKTFHDTFIGVTGTREQIDSMVAAYKAYYKIDKSQDPELYPVDHSSILYLMGTDGRYVAHFTHNSPPERITKKLEEIL</sequence>
<keyword evidence="2 3" id="KW-0186">Copper</keyword>